<dbReference type="EC" id="2.7.13.3" evidence="3"/>
<keyword evidence="10" id="KW-0902">Two-component regulatory system</keyword>
<dbReference type="InterPro" id="IPR036890">
    <property type="entry name" value="HATPase_C_sf"/>
</dbReference>
<sequence>MNVRKAVQAIKRRINIRTKIIFLYLSVLILSFTLSVGIFRIIHQKSLEREVGDAAMQTVNALKGNLNFIFDNVNQFSTLIYFDRNVQNSLKNIDSASIDPHIHQTIQSSLVNMLLSGDYISSVFIFDIYNNYYYSHKIGPISVNKDKVYQTNWFQDLKQNKGEPMFISKSEDIIQFITRPDHNYISLVREISDVDDYSPLATLLLTIDEKTIQKYFDEVGKQYNSQYCIVDSKGNYVIYPSNYDKTMDEYFLMEQEVENGYEVCHANSQSVILARQNLNIHDWKLVGMLPISDNMNLSEYYKSSILLIIGLNFIFVFVCSLVLTKLIFHPLSKVQKQMEMVERGEFIEMPINPEQTDEISQLKRVFNQMVRAIIDLIHQVKKEEKIIAQGELQLLQAQINPHFLYNTLDAVSALALIEDHENCLKMTQALGNFYRNSLNSGQDLVTVDDEQSCIESYVTILNIRYDNKVTLVCDIEHRIKKEPILKLILQPIVENAVHHGIRNKEGQGTIHVKGYLDEEDIIFIITDDGVGMSEERIKQILEGKTKTGKSGFGLYSSIQRIALFYDVKNPMTIHSEVGIGTEVILRVKKIQGIETGK</sequence>
<keyword evidence="8" id="KW-0418">Kinase</keyword>
<dbReference type="PANTHER" id="PTHR34220:SF7">
    <property type="entry name" value="SENSOR HISTIDINE KINASE YPDA"/>
    <property type="match status" value="1"/>
</dbReference>
<evidence type="ECO:0000259" key="14">
    <source>
        <dbReference type="PROSITE" id="PS50885"/>
    </source>
</evidence>
<evidence type="ECO:0000256" key="8">
    <source>
        <dbReference type="ARBA" id="ARBA00022777"/>
    </source>
</evidence>
<evidence type="ECO:0000256" key="9">
    <source>
        <dbReference type="ARBA" id="ARBA00022989"/>
    </source>
</evidence>
<gene>
    <name evidence="15" type="ORF">DHW61_08575</name>
</gene>
<feature type="domain" description="Histidine kinase" evidence="13">
    <location>
        <begin position="485"/>
        <end position="591"/>
    </location>
</feature>
<dbReference type="InterPro" id="IPR005467">
    <property type="entry name" value="His_kinase_dom"/>
</dbReference>
<keyword evidence="5" id="KW-0597">Phosphoprotein</keyword>
<keyword evidence="9 12" id="KW-1133">Transmembrane helix</keyword>
<keyword evidence="7 12" id="KW-0812">Transmembrane</keyword>
<dbReference type="Gene3D" id="6.10.340.10">
    <property type="match status" value="1"/>
</dbReference>
<comment type="subcellular location">
    <subcellularLocation>
        <location evidence="2">Cell membrane</location>
        <topology evidence="2">Multi-pass membrane protein</topology>
    </subcellularLocation>
</comment>
<evidence type="ECO:0000256" key="7">
    <source>
        <dbReference type="ARBA" id="ARBA00022692"/>
    </source>
</evidence>
<dbReference type="Pfam" id="PF02518">
    <property type="entry name" value="HATPase_c"/>
    <property type="match status" value="1"/>
</dbReference>
<dbReference type="PANTHER" id="PTHR34220">
    <property type="entry name" value="SENSOR HISTIDINE KINASE YPDA"/>
    <property type="match status" value="1"/>
</dbReference>
<evidence type="ECO:0000256" key="11">
    <source>
        <dbReference type="ARBA" id="ARBA00023136"/>
    </source>
</evidence>
<evidence type="ECO:0000256" key="10">
    <source>
        <dbReference type="ARBA" id="ARBA00023012"/>
    </source>
</evidence>
<keyword evidence="4" id="KW-1003">Cell membrane</keyword>
<dbReference type="Gene3D" id="3.30.565.10">
    <property type="entry name" value="Histidine kinase-like ATPase, C-terminal domain"/>
    <property type="match status" value="1"/>
</dbReference>
<evidence type="ECO:0000256" key="2">
    <source>
        <dbReference type="ARBA" id="ARBA00004651"/>
    </source>
</evidence>
<dbReference type="PROSITE" id="PS50885">
    <property type="entry name" value="HAMP"/>
    <property type="match status" value="1"/>
</dbReference>
<dbReference type="SUPFAM" id="SSF55874">
    <property type="entry name" value="ATPase domain of HSP90 chaperone/DNA topoisomerase II/histidine kinase"/>
    <property type="match status" value="1"/>
</dbReference>
<dbReference type="InterPro" id="IPR003594">
    <property type="entry name" value="HATPase_dom"/>
</dbReference>
<dbReference type="SMART" id="SM00387">
    <property type="entry name" value="HATPase_c"/>
    <property type="match status" value="1"/>
</dbReference>
<name>A0A3D2X655_9FIRM</name>
<feature type="transmembrane region" description="Helical" evidence="12">
    <location>
        <begin position="305"/>
        <end position="328"/>
    </location>
</feature>
<dbReference type="Pfam" id="PF06580">
    <property type="entry name" value="His_kinase"/>
    <property type="match status" value="1"/>
</dbReference>
<feature type="transmembrane region" description="Helical" evidence="12">
    <location>
        <begin position="21"/>
        <end position="42"/>
    </location>
</feature>
<dbReference type="InterPro" id="IPR010559">
    <property type="entry name" value="Sig_transdc_His_kin_internal"/>
</dbReference>
<evidence type="ECO:0000256" key="12">
    <source>
        <dbReference type="SAM" id="Phobius"/>
    </source>
</evidence>
<dbReference type="SMART" id="SM00304">
    <property type="entry name" value="HAMP"/>
    <property type="match status" value="1"/>
</dbReference>
<accession>A0A3D2X655</accession>
<keyword evidence="11 12" id="KW-0472">Membrane</keyword>
<evidence type="ECO:0000259" key="13">
    <source>
        <dbReference type="PROSITE" id="PS50109"/>
    </source>
</evidence>
<dbReference type="Proteomes" id="UP000262969">
    <property type="component" value="Unassembled WGS sequence"/>
</dbReference>
<evidence type="ECO:0000256" key="3">
    <source>
        <dbReference type="ARBA" id="ARBA00012438"/>
    </source>
</evidence>
<keyword evidence="6" id="KW-0808">Transferase</keyword>
<evidence type="ECO:0000313" key="15">
    <source>
        <dbReference type="EMBL" id="HCL02456.1"/>
    </source>
</evidence>
<feature type="domain" description="HAMP" evidence="14">
    <location>
        <begin position="325"/>
        <end position="378"/>
    </location>
</feature>
<evidence type="ECO:0000313" key="16">
    <source>
        <dbReference type="Proteomes" id="UP000262969"/>
    </source>
</evidence>
<dbReference type="AlphaFoldDB" id="A0A3D2X655"/>
<dbReference type="EMBL" id="DPVV01000282">
    <property type="protein sequence ID" value="HCL02456.1"/>
    <property type="molecule type" value="Genomic_DNA"/>
</dbReference>
<reference evidence="15 16" key="1">
    <citation type="journal article" date="2018" name="Nat. Biotechnol.">
        <title>A standardized bacterial taxonomy based on genome phylogeny substantially revises the tree of life.</title>
        <authorList>
            <person name="Parks D.H."/>
            <person name="Chuvochina M."/>
            <person name="Waite D.W."/>
            <person name="Rinke C."/>
            <person name="Skarshewski A."/>
            <person name="Chaumeil P.A."/>
            <person name="Hugenholtz P."/>
        </authorList>
    </citation>
    <scope>NUCLEOTIDE SEQUENCE [LARGE SCALE GENOMIC DNA]</scope>
    <source>
        <strain evidence="15">UBA11728</strain>
    </source>
</reference>
<evidence type="ECO:0000256" key="4">
    <source>
        <dbReference type="ARBA" id="ARBA00022475"/>
    </source>
</evidence>
<evidence type="ECO:0000256" key="5">
    <source>
        <dbReference type="ARBA" id="ARBA00022553"/>
    </source>
</evidence>
<comment type="caution">
    <text evidence="15">The sequence shown here is derived from an EMBL/GenBank/DDBJ whole genome shotgun (WGS) entry which is preliminary data.</text>
</comment>
<evidence type="ECO:0000256" key="1">
    <source>
        <dbReference type="ARBA" id="ARBA00000085"/>
    </source>
</evidence>
<dbReference type="PROSITE" id="PS50109">
    <property type="entry name" value="HIS_KIN"/>
    <property type="match status" value="1"/>
</dbReference>
<comment type="catalytic activity">
    <reaction evidence="1">
        <text>ATP + protein L-histidine = ADP + protein N-phospho-L-histidine.</text>
        <dbReference type="EC" id="2.7.13.3"/>
    </reaction>
</comment>
<evidence type="ECO:0000256" key="6">
    <source>
        <dbReference type="ARBA" id="ARBA00022679"/>
    </source>
</evidence>
<protein>
    <recommendedName>
        <fullName evidence="3">histidine kinase</fullName>
        <ecNumber evidence="3">2.7.13.3</ecNumber>
    </recommendedName>
</protein>
<dbReference type="InterPro" id="IPR033479">
    <property type="entry name" value="dCache_1"/>
</dbReference>
<dbReference type="GO" id="GO:0005886">
    <property type="term" value="C:plasma membrane"/>
    <property type="evidence" value="ECO:0007669"/>
    <property type="project" value="UniProtKB-SubCell"/>
</dbReference>
<dbReference type="GO" id="GO:0000155">
    <property type="term" value="F:phosphorelay sensor kinase activity"/>
    <property type="evidence" value="ECO:0007669"/>
    <property type="project" value="InterPro"/>
</dbReference>
<dbReference type="CDD" id="cd06225">
    <property type="entry name" value="HAMP"/>
    <property type="match status" value="1"/>
</dbReference>
<dbReference type="Pfam" id="PF02743">
    <property type="entry name" value="dCache_1"/>
    <property type="match status" value="1"/>
</dbReference>
<proteinExistence type="predicted"/>
<dbReference type="InterPro" id="IPR050640">
    <property type="entry name" value="Bact_2-comp_sensor_kinase"/>
</dbReference>
<organism evidence="15 16">
    <name type="scientific">Lachnoclostridium phytofermentans</name>
    <dbReference type="NCBI Taxonomy" id="66219"/>
    <lineage>
        <taxon>Bacteria</taxon>
        <taxon>Bacillati</taxon>
        <taxon>Bacillota</taxon>
        <taxon>Clostridia</taxon>
        <taxon>Lachnospirales</taxon>
        <taxon>Lachnospiraceae</taxon>
    </lineage>
</organism>
<dbReference type="InterPro" id="IPR003660">
    <property type="entry name" value="HAMP_dom"/>
</dbReference>